<feature type="region of interest" description="Disordered" evidence="1">
    <location>
        <begin position="1"/>
        <end position="28"/>
    </location>
</feature>
<dbReference type="AlphaFoldDB" id="A0A9D4YZ43"/>
<sequence>MATRCLEEERSGPLRPSSTTAAGPTTQAAAPPAVGELLFAVLAAPGPPQLTILGHLKRNDKIRLASACTSLRQASLAWFPEVTVEMKRGKLDVALLAAWLERQQARLHLSTSQVIALKDGGGGWGGVRCRSGLG</sequence>
<proteinExistence type="predicted"/>
<accession>A0A9D4YZ43</accession>
<keyword evidence="3" id="KW-1185">Reference proteome</keyword>
<feature type="compositionally biased region" description="Low complexity" evidence="1">
    <location>
        <begin position="16"/>
        <end position="28"/>
    </location>
</feature>
<evidence type="ECO:0008006" key="4">
    <source>
        <dbReference type="Google" id="ProtNLM"/>
    </source>
</evidence>
<dbReference type="Proteomes" id="UP001055712">
    <property type="component" value="Unassembled WGS sequence"/>
</dbReference>
<feature type="compositionally biased region" description="Basic and acidic residues" evidence="1">
    <location>
        <begin position="1"/>
        <end position="12"/>
    </location>
</feature>
<reference evidence="2" key="1">
    <citation type="journal article" date="2019" name="Plant J.">
        <title>Chlorella vulgaris genome assembly and annotation reveals the molecular basis for metabolic acclimation to high light conditions.</title>
        <authorList>
            <person name="Cecchin M."/>
            <person name="Marcolungo L."/>
            <person name="Rossato M."/>
            <person name="Girolomoni L."/>
            <person name="Cosentino E."/>
            <person name="Cuine S."/>
            <person name="Li-Beisson Y."/>
            <person name="Delledonne M."/>
            <person name="Ballottari M."/>
        </authorList>
    </citation>
    <scope>NUCLEOTIDE SEQUENCE</scope>
    <source>
        <strain evidence="2">211/11P</strain>
    </source>
</reference>
<gene>
    <name evidence="2" type="ORF">D9Q98_002456</name>
</gene>
<protein>
    <recommendedName>
        <fullName evidence="4">F-box domain-containing protein</fullName>
    </recommendedName>
</protein>
<dbReference type="EMBL" id="SIDB01000003">
    <property type="protein sequence ID" value="KAI3434378.1"/>
    <property type="molecule type" value="Genomic_DNA"/>
</dbReference>
<organism evidence="2 3">
    <name type="scientific">Chlorella vulgaris</name>
    <name type="common">Green alga</name>
    <dbReference type="NCBI Taxonomy" id="3077"/>
    <lineage>
        <taxon>Eukaryota</taxon>
        <taxon>Viridiplantae</taxon>
        <taxon>Chlorophyta</taxon>
        <taxon>core chlorophytes</taxon>
        <taxon>Trebouxiophyceae</taxon>
        <taxon>Chlorellales</taxon>
        <taxon>Chlorellaceae</taxon>
        <taxon>Chlorella clade</taxon>
        <taxon>Chlorella</taxon>
    </lineage>
</organism>
<reference evidence="2" key="2">
    <citation type="submission" date="2020-11" db="EMBL/GenBank/DDBJ databases">
        <authorList>
            <person name="Cecchin M."/>
            <person name="Marcolungo L."/>
            <person name="Rossato M."/>
            <person name="Girolomoni L."/>
            <person name="Cosentino E."/>
            <person name="Cuine S."/>
            <person name="Li-Beisson Y."/>
            <person name="Delledonne M."/>
            <person name="Ballottari M."/>
        </authorList>
    </citation>
    <scope>NUCLEOTIDE SEQUENCE</scope>
    <source>
        <strain evidence="2">211/11P</strain>
        <tissue evidence="2">Whole cell</tissue>
    </source>
</reference>
<evidence type="ECO:0000313" key="3">
    <source>
        <dbReference type="Proteomes" id="UP001055712"/>
    </source>
</evidence>
<comment type="caution">
    <text evidence="2">The sequence shown here is derived from an EMBL/GenBank/DDBJ whole genome shotgun (WGS) entry which is preliminary data.</text>
</comment>
<evidence type="ECO:0000256" key="1">
    <source>
        <dbReference type="SAM" id="MobiDB-lite"/>
    </source>
</evidence>
<name>A0A9D4YZ43_CHLVU</name>
<evidence type="ECO:0000313" key="2">
    <source>
        <dbReference type="EMBL" id="KAI3434378.1"/>
    </source>
</evidence>